<gene>
    <name evidence="1" type="ORF">BAE30_08540</name>
</gene>
<organism evidence="1 2">
    <name type="scientific">Acidithiobacillus caldus</name>
    <dbReference type="NCBI Taxonomy" id="33059"/>
    <lineage>
        <taxon>Bacteria</taxon>
        <taxon>Pseudomonadati</taxon>
        <taxon>Pseudomonadota</taxon>
        <taxon>Acidithiobacillia</taxon>
        <taxon>Acidithiobacillales</taxon>
        <taxon>Acidithiobacillaceae</taxon>
        <taxon>Acidithiobacillus</taxon>
    </lineage>
</organism>
<protein>
    <submittedName>
        <fullName evidence="1">Uncharacterized protein</fullName>
    </submittedName>
</protein>
<proteinExistence type="predicted"/>
<reference evidence="1 2" key="1">
    <citation type="submission" date="2016-06" db="EMBL/GenBank/DDBJ databases">
        <title>Gene turnover analysis identifies the evolutionary adaptation of the extremophile Acidithiobacillus caldus.</title>
        <authorList>
            <person name="Zhang X."/>
        </authorList>
    </citation>
    <scope>NUCLEOTIDE SEQUENCE [LARGE SCALE GENOMIC DNA]</scope>
    <source>
        <strain evidence="1 2">S1</strain>
    </source>
</reference>
<evidence type="ECO:0000313" key="2">
    <source>
        <dbReference type="Proteomes" id="UP000175707"/>
    </source>
</evidence>
<dbReference type="Proteomes" id="UP000175707">
    <property type="component" value="Unassembled WGS sequence"/>
</dbReference>
<dbReference type="EMBL" id="LZYH01000551">
    <property type="protein sequence ID" value="OFC59579.1"/>
    <property type="molecule type" value="Genomic_DNA"/>
</dbReference>
<sequence length="123" mass="13607">MKAKLEAYQSALEGAMVSHPRFGGGVIVKVGYGNPDPLVSIRFADGLRKTLPLADVVRDMQSLWSFTSGKHYHGESDLPEWIRVAQKRHAMHQVAPGDLEMRVLIAEGTAWQPAAGIVQNWAW</sequence>
<name>A0A1E7YV85_9PROT</name>
<dbReference type="AlphaFoldDB" id="A0A1E7YV85"/>
<evidence type="ECO:0000313" key="1">
    <source>
        <dbReference type="EMBL" id="OFC59579.1"/>
    </source>
</evidence>
<comment type="caution">
    <text evidence="1">The sequence shown here is derived from an EMBL/GenBank/DDBJ whole genome shotgun (WGS) entry which is preliminary data.</text>
</comment>
<accession>A0A1E7YV85</accession>